<evidence type="ECO:0000256" key="1">
    <source>
        <dbReference type="ARBA" id="ARBA00022801"/>
    </source>
</evidence>
<organism evidence="4 5">
    <name type="scientific">Arthrobacter alpinus</name>
    <dbReference type="NCBI Taxonomy" id="656366"/>
    <lineage>
        <taxon>Bacteria</taxon>
        <taxon>Bacillati</taxon>
        <taxon>Actinomycetota</taxon>
        <taxon>Actinomycetes</taxon>
        <taxon>Micrococcales</taxon>
        <taxon>Micrococcaceae</taxon>
        <taxon>Arthrobacter</taxon>
    </lineage>
</organism>
<dbReference type="InterPro" id="IPR006311">
    <property type="entry name" value="TAT_signal"/>
</dbReference>
<dbReference type="InterPro" id="IPR023365">
    <property type="entry name" value="Sortase_dom-sf"/>
</dbReference>
<dbReference type="EMBL" id="CP012677">
    <property type="protein sequence ID" value="ALE91720.1"/>
    <property type="molecule type" value="Genomic_DNA"/>
</dbReference>
<dbReference type="PATRIC" id="fig|656366.3.peg.908"/>
<feature type="region of interest" description="Disordered" evidence="2">
    <location>
        <begin position="33"/>
        <end position="75"/>
    </location>
</feature>
<evidence type="ECO:0000256" key="2">
    <source>
        <dbReference type="SAM" id="MobiDB-lite"/>
    </source>
</evidence>
<dbReference type="InterPro" id="IPR005754">
    <property type="entry name" value="Sortase"/>
</dbReference>
<evidence type="ECO:0008006" key="6">
    <source>
        <dbReference type="Google" id="ProtNLM"/>
    </source>
</evidence>
<feature type="signal peptide" evidence="3">
    <location>
        <begin position="1"/>
        <end position="29"/>
    </location>
</feature>
<reference evidence="5" key="1">
    <citation type="submission" date="2015-09" db="EMBL/GenBank/DDBJ databases">
        <title>Complete genome of Arthrobacter alpinus strain R3.8.</title>
        <authorList>
            <person name="See-Too W.S."/>
            <person name="Chan K.G."/>
        </authorList>
    </citation>
    <scope>NUCLEOTIDE SEQUENCE [LARGE SCALE GENOMIC DNA]</scope>
    <source>
        <strain evidence="5">R3.8</strain>
    </source>
</reference>
<evidence type="ECO:0000256" key="3">
    <source>
        <dbReference type="SAM" id="SignalP"/>
    </source>
</evidence>
<dbReference type="Pfam" id="PF04203">
    <property type="entry name" value="Sortase"/>
    <property type="match status" value="1"/>
</dbReference>
<keyword evidence="3" id="KW-0732">Signal</keyword>
<evidence type="ECO:0000313" key="5">
    <source>
        <dbReference type="Proteomes" id="UP000062833"/>
    </source>
</evidence>
<dbReference type="RefSeq" id="WP_157374897.1">
    <property type="nucleotide sequence ID" value="NZ_CP012677.1"/>
</dbReference>
<evidence type="ECO:0000313" key="4">
    <source>
        <dbReference type="EMBL" id="ALE91720.1"/>
    </source>
</evidence>
<gene>
    <name evidence="4" type="ORF">AOC05_04170</name>
</gene>
<feature type="compositionally biased region" description="Low complexity" evidence="2">
    <location>
        <begin position="33"/>
        <end position="49"/>
    </location>
</feature>
<dbReference type="Proteomes" id="UP000062833">
    <property type="component" value="Chromosome"/>
</dbReference>
<protein>
    <recommendedName>
        <fullName evidence="6">Class F sortase</fullName>
    </recommendedName>
</protein>
<dbReference type="InterPro" id="IPR042001">
    <property type="entry name" value="Sortase_F"/>
</dbReference>
<dbReference type="NCBIfam" id="NF033748">
    <property type="entry name" value="class_F_sortase"/>
    <property type="match status" value="1"/>
</dbReference>
<keyword evidence="1" id="KW-0378">Hydrolase</keyword>
<dbReference type="OrthoDB" id="525039at2"/>
<feature type="chain" id="PRO_5038551226" description="Class F sortase" evidence="3">
    <location>
        <begin position="30"/>
        <end position="241"/>
    </location>
</feature>
<name>A0A0M5LZM8_9MICC</name>
<proteinExistence type="predicted"/>
<dbReference type="Gene3D" id="2.40.260.10">
    <property type="entry name" value="Sortase"/>
    <property type="match status" value="1"/>
</dbReference>
<dbReference type="CDD" id="cd05829">
    <property type="entry name" value="Sortase_F"/>
    <property type="match status" value="1"/>
</dbReference>
<dbReference type="SUPFAM" id="SSF63817">
    <property type="entry name" value="Sortase"/>
    <property type="match status" value="1"/>
</dbReference>
<dbReference type="KEGG" id="aaq:AOC05_04170"/>
<keyword evidence="5" id="KW-1185">Reference proteome</keyword>
<accession>A0A0M5LZM8</accession>
<dbReference type="PROSITE" id="PS51257">
    <property type="entry name" value="PROKAR_LIPOPROTEIN"/>
    <property type="match status" value="1"/>
</dbReference>
<dbReference type="GO" id="GO:0016787">
    <property type="term" value="F:hydrolase activity"/>
    <property type="evidence" value="ECO:0007669"/>
    <property type="project" value="UniProtKB-KW"/>
</dbReference>
<dbReference type="PROSITE" id="PS51318">
    <property type="entry name" value="TAT"/>
    <property type="match status" value="1"/>
</dbReference>
<dbReference type="AlphaFoldDB" id="A0A0M5LZM8"/>
<sequence length="241" mass="24595">MVTTSSRRGRLTASAAAAVLLTSLTFGVAGCGSATAPSSESTTPAAQSAGSVPAATSPPTQVPPSAIPSTPAPVGKVAEPQIEGEILPASAPVTLSIPDIGVTTTLITLAKDAKGEAEVPPGEAGSPAGWYKFSPTPGELGPSVILGHVNTTTIAEGVFYRLHELKEGEQFSVTRADGTVAVFAVDRSEVFRKDAFPTLAVYGNTNRAEIRLITCGGYEPSTGEFTENTVVYGHLLSSHTG</sequence>